<dbReference type="EMBL" id="JAAMAY010000033">
    <property type="protein sequence ID" value="NTC31065.1"/>
    <property type="molecule type" value="Genomic_DNA"/>
</dbReference>
<dbReference type="Proteomes" id="UP000702952">
    <property type="component" value="Unassembled WGS sequence"/>
</dbReference>
<dbReference type="AlphaFoldDB" id="A0AA44F9K6"/>
<dbReference type="RefSeq" id="WP_003511627.1">
    <property type="nucleotide sequence ID" value="NC_015508.1"/>
</dbReference>
<organism evidence="2 5">
    <name type="scientific">Agrobacterium tumefaciens</name>
    <dbReference type="NCBI Taxonomy" id="358"/>
    <lineage>
        <taxon>Bacteria</taxon>
        <taxon>Pseudomonadati</taxon>
        <taxon>Pseudomonadota</taxon>
        <taxon>Alphaproteobacteria</taxon>
        <taxon>Hyphomicrobiales</taxon>
        <taxon>Rhizobiaceae</taxon>
        <taxon>Rhizobium/Agrobacterium group</taxon>
        <taxon>Agrobacterium</taxon>
        <taxon>Agrobacterium tumefaciens complex</taxon>
    </lineage>
</organism>
<feature type="signal peptide" evidence="1">
    <location>
        <begin position="1"/>
        <end position="22"/>
    </location>
</feature>
<reference evidence="3 4" key="1">
    <citation type="journal article" date="2016" name="PeerJ">
        <title>Gall-ID: tools for genotyping gall-causing phytopathogenic bacteria.</title>
        <authorList>
            <person name="Davis E.W.II."/>
            <person name="Weisberg A.J."/>
            <person name="Tabima J.F."/>
            <person name="Grunwald N.J."/>
            <person name="Chang J.H."/>
        </authorList>
    </citation>
    <scope>NUCLEOTIDE SEQUENCE [LARGE SCALE GENOMIC DNA]</scope>
    <source>
        <strain evidence="3 4">N2/73</strain>
    </source>
</reference>
<dbReference type="Proteomes" id="UP000093451">
    <property type="component" value="Unassembled WGS sequence"/>
</dbReference>
<accession>A0AA44F9K6</accession>
<dbReference type="GeneID" id="92773247"/>
<reference evidence="2" key="2">
    <citation type="journal article" date="2020" name="Science">
        <title>Unexpected conservation and global transmission of agrobacterial virulence plasmids.</title>
        <authorList>
            <person name="Weisberg A.J."/>
            <person name="Davis E.W. 2nd"/>
            <person name="Tabima J."/>
            <person name="Belcher M.S."/>
            <person name="Miller M."/>
            <person name="Kuo C.H."/>
            <person name="Loper J.E."/>
            <person name="Grunwald N.J."/>
            <person name="Putnam M.L."/>
            <person name="Chang J.H."/>
        </authorList>
    </citation>
    <scope>NUCLEOTIDE SEQUENCE</scope>
    <source>
        <strain evidence="2">17-1853-1a</strain>
    </source>
</reference>
<gene>
    <name evidence="3" type="ORF">A6U91_07950</name>
    <name evidence="2" type="ORF">G6M46_23320</name>
</gene>
<evidence type="ECO:0000313" key="4">
    <source>
        <dbReference type="Proteomes" id="UP000093451"/>
    </source>
</evidence>
<keyword evidence="1" id="KW-0732">Signal</keyword>
<evidence type="ECO:0000313" key="3">
    <source>
        <dbReference type="EMBL" id="OCJ38107.1"/>
    </source>
</evidence>
<feature type="chain" id="PRO_5044704569" evidence="1">
    <location>
        <begin position="23"/>
        <end position="90"/>
    </location>
</feature>
<proteinExistence type="predicted"/>
<comment type="caution">
    <text evidence="2">The sequence shown here is derived from an EMBL/GenBank/DDBJ whole genome shotgun (WGS) entry which is preliminary data.</text>
</comment>
<protein>
    <submittedName>
        <fullName evidence="2">Uncharacterized protein</fullName>
    </submittedName>
</protein>
<evidence type="ECO:0000313" key="2">
    <source>
        <dbReference type="EMBL" id="NTC31065.1"/>
    </source>
</evidence>
<evidence type="ECO:0000313" key="5">
    <source>
        <dbReference type="Proteomes" id="UP000702952"/>
    </source>
</evidence>
<name>A0AA44F9K6_AGRTU</name>
<sequence length="90" mass="9731">MFSKSLFIATIVISATSHPIFAQPLEVSILEPTKTRSAEFSPGATASNYITDVSGKTVRLVGPRFYPDNARALQFPGRDSNVNSSAEAQR</sequence>
<evidence type="ECO:0000256" key="1">
    <source>
        <dbReference type="SAM" id="SignalP"/>
    </source>
</evidence>
<dbReference type="EMBL" id="LXKT01000013">
    <property type="protein sequence ID" value="OCJ38107.1"/>
    <property type="molecule type" value="Genomic_DNA"/>
</dbReference>